<proteinExistence type="predicted"/>
<accession>A0A8T2PK35</accession>
<dbReference type="EMBL" id="JAFBMS010000008">
    <property type="protein sequence ID" value="KAG9349888.1"/>
    <property type="molecule type" value="Genomic_DNA"/>
</dbReference>
<reference evidence="1" key="1">
    <citation type="thesis" date="2021" institute="BYU ScholarsArchive" country="Provo, UT, USA">
        <title>Applications of and Algorithms for Genome Assembly and Genomic Analyses with an Emphasis on Marine Teleosts.</title>
        <authorList>
            <person name="Pickett B.D."/>
        </authorList>
    </citation>
    <scope>NUCLEOTIDE SEQUENCE</scope>
    <source>
        <strain evidence="1">HI-2016</strain>
    </source>
</reference>
<dbReference type="AlphaFoldDB" id="A0A8T2PK35"/>
<dbReference type="Proteomes" id="UP000824540">
    <property type="component" value="Unassembled WGS sequence"/>
</dbReference>
<protein>
    <submittedName>
        <fullName evidence="1">Uncharacterized protein</fullName>
    </submittedName>
</protein>
<organism evidence="1 2">
    <name type="scientific">Albula glossodonta</name>
    <name type="common">roundjaw bonefish</name>
    <dbReference type="NCBI Taxonomy" id="121402"/>
    <lineage>
        <taxon>Eukaryota</taxon>
        <taxon>Metazoa</taxon>
        <taxon>Chordata</taxon>
        <taxon>Craniata</taxon>
        <taxon>Vertebrata</taxon>
        <taxon>Euteleostomi</taxon>
        <taxon>Actinopterygii</taxon>
        <taxon>Neopterygii</taxon>
        <taxon>Teleostei</taxon>
        <taxon>Albuliformes</taxon>
        <taxon>Albulidae</taxon>
        <taxon>Albula</taxon>
    </lineage>
</organism>
<sequence length="71" mass="7917">MTDVDKAPGPQRDLLITLYPRLSFPNGGPQCLGYTTDMMMRGRFHPARNLDFTSGGEGLLFRRGNSQARES</sequence>
<keyword evidence="2" id="KW-1185">Reference proteome</keyword>
<gene>
    <name evidence="1" type="ORF">JZ751_026241</name>
</gene>
<evidence type="ECO:0000313" key="1">
    <source>
        <dbReference type="EMBL" id="KAG9349888.1"/>
    </source>
</evidence>
<evidence type="ECO:0000313" key="2">
    <source>
        <dbReference type="Proteomes" id="UP000824540"/>
    </source>
</evidence>
<name>A0A8T2PK35_9TELE</name>
<comment type="caution">
    <text evidence="1">The sequence shown here is derived from an EMBL/GenBank/DDBJ whole genome shotgun (WGS) entry which is preliminary data.</text>
</comment>